<dbReference type="GO" id="GO:0030431">
    <property type="term" value="P:sleep"/>
    <property type="evidence" value="ECO:0007669"/>
    <property type="project" value="InterPro"/>
</dbReference>
<evidence type="ECO:0000313" key="4">
    <source>
        <dbReference type="EMBL" id="OQR73833.1"/>
    </source>
</evidence>
<dbReference type="AlphaFoldDB" id="A0A1V9XKA3"/>
<dbReference type="CDD" id="cd23590">
    <property type="entry name" value="TFP_LU_ECD_Bou"/>
    <property type="match status" value="1"/>
</dbReference>
<dbReference type="InterPro" id="IPR031424">
    <property type="entry name" value="QVR-like"/>
</dbReference>
<keyword evidence="5" id="KW-1185">Reference proteome</keyword>
<comment type="caution">
    <text evidence="4">The sequence shown here is derived from an EMBL/GenBank/DDBJ whole genome shotgun (WGS) entry which is preliminary data.</text>
</comment>
<feature type="region of interest" description="Disordered" evidence="3">
    <location>
        <begin position="182"/>
        <end position="209"/>
    </location>
</feature>
<protein>
    <submittedName>
        <fullName evidence="4">Uncharacterized protein</fullName>
    </submittedName>
</protein>
<evidence type="ECO:0000313" key="5">
    <source>
        <dbReference type="Proteomes" id="UP000192247"/>
    </source>
</evidence>
<feature type="non-terminal residue" evidence="4">
    <location>
        <position position="1"/>
    </location>
</feature>
<keyword evidence="1" id="KW-0732">Signal</keyword>
<dbReference type="Pfam" id="PF17064">
    <property type="entry name" value="QVR"/>
    <property type="match status" value="1"/>
</dbReference>
<dbReference type="GO" id="GO:0032222">
    <property type="term" value="P:regulation of synaptic transmission, cholinergic"/>
    <property type="evidence" value="ECO:0007669"/>
    <property type="project" value="InterPro"/>
</dbReference>
<gene>
    <name evidence="4" type="ORF">BIW11_09488</name>
</gene>
<evidence type="ECO:0000256" key="3">
    <source>
        <dbReference type="SAM" id="MobiDB-lite"/>
    </source>
</evidence>
<dbReference type="OrthoDB" id="8188641at2759"/>
<organism evidence="4 5">
    <name type="scientific">Tropilaelaps mercedesae</name>
    <dbReference type="NCBI Taxonomy" id="418985"/>
    <lineage>
        <taxon>Eukaryota</taxon>
        <taxon>Metazoa</taxon>
        <taxon>Ecdysozoa</taxon>
        <taxon>Arthropoda</taxon>
        <taxon>Chelicerata</taxon>
        <taxon>Arachnida</taxon>
        <taxon>Acari</taxon>
        <taxon>Parasitiformes</taxon>
        <taxon>Mesostigmata</taxon>
        <taxon>Gamasina</taxon>
        <taxon>Dermanyssoidea</taxon>
        <taxon>Laelapidae</taxon>
        <taxon>Tropilaelaps</taxon>
    </lineage>
</organism>
<dbReference type="PANTHER" id="PTHR33562">
    <property type="entry name" value="ATILLA, ISOFORM B-RELATED-RELATED"/>
    <property type="match status" value="1"/>
</dbReference>
<dbReference type="InParanoid" id="A0A1V9XKA3"/>
<sequence>APGPGAFVVFSIYFCAGRQPFAEYASSRDGRQPLEHRRKHRSVLFWAKSPQRVARGHERRRRELEGVERIDSGLRSNANAVPTLGAWELGGVTLIVGFQRLAGRPAALFGSLLLSGDSVGRANTASEHRSTGALECSYPWRPVRQHACLDAAAVGAVRNDNKPGRRPDKRLAPDTSIGLRYQRQRRVVPTAGTTSEQNETSPPTAARTADSLAVNGASVVGPGVEHLLTLALCFRSVWLVSNGPIRWRCVQHLTSGVQTLGRANHFPPTGLLEKIPDGSFRLLERHFQRLKFLAFAAEQAGLYHAYLCTHDSVRVEFLHAGGHYRTGIGAPGLLTSSLHSSDCNSNNVTGNAGRKKYSRPIRCTGHLRYWRSHLEWTATAIKCYKCNSYSELYCSENWSLGDLAEEIQPEECDDTYEAQYCVKTTGMYQGEIGTRRFCSAKHLGNYCDWNSRPGDLNENGQKREYRACIYTCATDGCNSALRPAASSLGVLALLAVLYAIANAG</sequence>
<dbReference type="Proteomes" id="UP000192247">
    <property type="component" value="Unassembled WGS sequence"/>
</dbReference>
<dbReference type="PANTHER" id="PTHR33562:SF18">
    <property type="entry name" value="BOUDIN-RELATED"/>
    <property type="match status" value="1"/>
</dbReference>
<accession>A0A1V9XKA3</accession>
<dbReference type="InterPro" id="IPR050975">
    <property type="entry name" value="Sleep_regulator"/>
</dbReference>
<dbReference type="EMBL" id="MNPL01009190">
    <property type="protein sequence ID" value="OQR73833.1"/>
    <property type="molecule type" value="Genomic_DNA"/>
</dbReference>
<evidence type="ECO:0000256" key="2">
    <source>
        <dbReference type="ARBA" id="ARBA00023180"/>
    </source>
</evidence>
<feature type="compositionally biased region" description="Polar residues" evidence="3">
    <location>
        <begin position="191"/>
        <end position="203"/>
    </location>
</feature>
<keyword evidence="2" id="KW-0325">Glycoprotein</keyword>
<name>A0A1V9XKA3_9ACAR</name>
<evidence type="ECO:0000256" key="1">
    <source>
        <dbReference type="ARBA" id="ARBA00022729"/>
    </source>
</evidence>
<reference evidence="4 5" key="1">
    <citation type="journal article" date="2017" name="Gigascience">
        <title>Draft genome of the honey bee ectoparasitic mite, Tropilaelaps mercedesae, is shaped by the parasitic life history.</title>
        <authorList>
            <person name="Dong X."/>
            <person name="Armstrong S.D."/>
            <person name="Xia D."/>
            <person name="Makepeace B.L."/>
            <person name="Darby A.C."/>
            <person name="Kadowaki T."/>
        </authorList>
    </citation>
    <scope>NUCLEOTIDE SEQUENCE [LARGE SCALE GENOMIC DNA]</scope>
    <source>
        <strain evidence="4">Wuxi-XJTLU</strain>
    </source>
</reference>
<proteinExistence type="predicted"/>